<dbReference type="PANTHER" id="PTHR11699">
    <property type="entry name" value="ALDEHYDE DEHYDROGENASE-RELATED"/>
    <property type="match status" value="1"/>
</dbReference>
<feature type="domain" description="Aldehyde dehydrogenase" evidence="2">
    <location>
        <begin position="9"/>
        <end position="273"/>
    </location>
</feature>
<dbReference type="AlphaFoldDB" id="A0A0R2FN19"/>
<organism evidence="3 4">
    <name type="scientific">Secundilactobacillus similis DSM 23365 = JCM 2765</name>
    <dbReference type="NCBI Taxonomy" id="1423804"/>
    <lineage>
        <taxon>Bacteria</taxon>
        <taxon>Bacillati</taxon>
        <taxon>Bacillota</taxon>
        <taxon>Bacilli</taxon>
        <taxon>Lactobacillales</taxon>
        <taxon>Lactobacillaceae</taxon>
        <taxon>Secundilactobacillus</taxon>
    </lineage>
</organism>
<dbReference type="NCBIfam" id="TIGR02518">
    <property type="entry name" value="EutH_ACDH"/>
    <property type="match status" value="1"/>
</dbReference>
<dbReference type="InterPro" id="IPR016161">
    <property type="entry name" value="Ald_DH/histidinol_DH"/>
</dbReference>
<dbReference type="InterPro" id="IPR016162">
    <property type="entry name" value="Ald_DH_N"/>
</dbReference>
<evidence type="ECO:0000313" key="4">
    <source>
        <dbReference type="Proteomes" id="UP000051442"/>
    </source>
</evidence>
<sequence length="496" mass="52311">MNLVDNDLASIQEVRTLLHAATKAQQQFGRFSQEQVDSVCKAIADAGVAASKRLAKMAQKETGFGIWQDKVIKNVFGSKTIYEKYRDLKTVGIVEEHPELKTIDMAVPVGVIAGLIPSTNPTSSVFYKALIAVKAGNAIVFSPHPNAKNCILEAVKVVSDAATAAGAPEGLISGITRPTLEATDELMKHKETKLILATGGGAMVHAAYSSGTPALGVGPGNGSAFIEKSANVAQAVKRIMDSETFDNGTICASEQSIIAEDANKVEVRAELKKQGGYFLNPDEVAKLSKFILRGDNTMNPQIVGKSVQQLADLAGLNVPMEARVLIVEDQPENVGPQDPFSREKLTPIVAYFEVADCAAAADLTVKLLTNEGAGHTAILHSENQKVIRQYAAKVPASRILINTPGTLGGIGASTNLNPALTLGCGAVGGSATSENVSPLNLLDVKHVATGVREIEEVKREVAEVAPTGVTAAPSTTPVDQKQLVDELVRQVLAQIQ</sequence>
<evidence type="ECO:0000259" key="2">
    <source>
        <dbReference type="Pfam" id="PF00171"/>
    </source>
</evidence>
<dbReference type="Gene3D" id="3.40.605.10">
    <property type="entry name" value="Aldehyde Dehydrogenase, Chain A, domain 1"/>
    <property type="match status" value="1"/>
</dbReference>
<keyword evidence="4" id="KW-1185">Reference proteome</keyword>
<keyword evidence="1" id="KW-0560">Oxidoreductase</keyword>
<gene>
    <name evidence="3" type="ORF">FD14_GL002302</name>
</gene>
<name>A0A0R2FN19_9LACO</name>
<evidence type="ECO:0000256" key="1">
    <source>
        <dbReference type="ARBA" id="ARBA00023002"/>
    </source>
</evidence>
<dbReference type="SUPFAM" id="SSF53720">
    <property type="entry name" value="ALDH-like"/>
    <property type="match status" value="1"/>
</dbReference>
<dbReference type="InterPro" id="IPR015590">
    <property type="entry name" value="Aldehyde_DH_dom"/>
</dbReference>
<dbReference type="InterPro" id="IPR016163">
    <property type="entry name" value="Ald_DH_C"/>
</dbReference>
<dbReference type="STRING" id="1423804.FD14_GL002302"/>
<proteinExistence type="predicted"/>
<dbReference type="InterPro" id="IPR013357">
    <property type="entry name" value="Acetaldehyde_DH_acetylating"/>
</dbReference>
<dbReference type="EMBL" id="AYZM01000038">
    <property type="protein sequence ID" value="KRN26236.1"/>
    <property type="molecule type" value="Genomic_DNA"/>
</dbReference>
<dbReference type="PATRIC" id="fig|1423804.4.peg.2494"/>
<evidence type="ECO:0000313" key="3">
    <source>
        <dbReference type="EMBL" id="KRN26236.1"/>
    </source>
</evidence>
<accession>A0A0R2FN19</accession>
<dbReference type="Gene3D" id="3.40.309.10">
    <property type="entry name" value="Aldehyde Dehydrogenase, Chain A, domain 2"/>
    <property type="match status" value="1"/>
</dbReference>
<reference evidence="3 4" key="1">
    <citation type="journal article" date="2015" name="Genome Announc.">
        <title>Expanding the biotechnology potential of lactobacilli through comparative genomics of 213 strains and associated genera.</title>
        <authorList>
            <person name="Sun Z."/>
            <person name="Harris H.M."/>
            <person name="McCann A."/>
            <person name="Guo C."/>
            <person name="Argimon S."/>
            <person name="Zhang W."/>
            <person name="Yang X."/>
            <person name="Jeffery I.B."/>
            <person name="Cooney J.C."/>
            <person name="Kagawa T.F."/>
            <person name="Liu W."/>
            <person name="Song Y."/>
            <person name="Salvetti E."/>
            <person name="Wrobel A."/>
            <person name="Rasinkangas P."/>
            <person name="Parkhill J."/>
            <person name="Rea M.C."/>
            <person name="O'Sullivan O."/>
            <person name="Ritari J."/>
            <person name="Douillard F.P."/>
            <person name="Paul Ross R."/>
            <person name="Yang R."/>
            <person name="Briner A.E."/>
            <person name="Felis G.E."/>
            <person name="de Vos W.M."/>
            <person name="Barrangou R."/>
            <person name="Klaenhammer T.R."/>
            <person name="Caufield P.W."/>
            <person name="Cui Y."/>
            <person name="Zhang H."/>
            <person name="O'Toole P.W."/>
        </authorList>
    </citation>
    <scope>NUCLEOTIDE SEQUENCE [LARGE SCALE GENOMIC DNA]</scope>
    <source>
        <strain evidence="3 4">DSM 23365</strain>
    </source>
</reference>
<protein>
    <submittedName>
        <fullName evidence="3">Aldehyde-alcohol dehydrogenase</fullName>
    </submittedName>
</protein>
<dbReference type="Pfam" id="PF00171">
    <property type="entry name" value="Aldedh"/>
    <property type="match status" value="1"/>
</dbReference>
<dbReference type="OrthoDB" id="9815791at2"/>
<dbReference type="GO" id="GO:0016620">
    <property type="term" value="F:oxidoreductase activity, acting on the aldehyde or oxo group of donors, NAD or NADP as acceptor"/>
    <property type="evidence" value="ECO:0007669"/>
    <property type="project" value="InterPro"/>
</dbReference>
<dbReference type="CDD" id="cd07122">
    <property type="entry name" value="ALDH_F20_ACDH"/>
    <property type="match status" value="1"/>
</dbReference>
<comment type="caution">
    <text evidence="3">The sequence shown here is derived from an EMBL/GenBank/DDBJ whole genome shotgun (WGS) entry which is preliminary data.</text>
</comment>
<dbReference type="Proteomes" id="UP000051442">
    <property type="component" value="Unassembled WGS sequence"/>
</dbReference>
<dbReference type="RefSeq" id="WP_054732716.1">
    <property type="nucleotide sequence ID" value="NZ_AYZM01000038.1"/>
</dbReference>